<dbReference type="Gene3D" id="1.20.1070.10">
    <property type="entry name" value="Rhodopsin 7-helix transmembrane proteins"/>
    <property type="match status" value="1"/>
</dbReference>
<evidence type="ECO:0000256" key="4">
    <source>
        <dbReference type="ARBA" id="ARBA00022989"/>
    </source>
</evidence>
<dbReference type="InterPro" id="IPR017452">
    <property type="entry name" value="GPCR_Rhodpsn_7TM"/>
</dbReference>
<dbReference type="PRINTS" id="PR01157">
    <property type="entry name" value="P2YPURNOCPTR"/>
</dbReference>
<evidence type="ECO:0000256" key="7">
    <source>
        <dbReference type="ARBA" id="ARBA00023170"/>
    </source>
</evidence>
<feature type="transmembrane region" description="Helical" evidence="10">
    <location>
        <begin position="174"/>
        <end position="197"/>
    </location>
</feature>
<evidence type="ECO:0000256" key="2">
    <source>
        <dbReference type="ARBA" id="ARBA00022475"/>
    </source>
</evidence>
<protein>
    <recommendedName>
        <fullName evidence="11">G-protein coupled receptors family 1 profile domain-containing protein</fullName>
    </recommendedName>
</protein>
<evidence type="ECO:0000313" key="12">
    <source>
        <dbReference type="EMBL" id="GCB76077.1"/>
    </source>
</evidence>
<dbReference type="Pfam" id="PF00001">
    <property type="entry name" value="7tm_1"/>
    <property type="match status" value="1"/>
</dbReference>
<dbReference type="SUPFAM" id="SSF81321">
    <property type="entry name" value="Family A G protein-coupled receptor-like"/>
    <property type="match status" value="1"/>
</dbReference>
<name>A0A401PSJ7_SCYTO</name>
<evidence type="ECO:0000256" key="9">
    <source>
        <dbReference type="ARBA" id="ARBA00023224"/>
    </source>
</evidence>
<evidence type="ECO:0000256" key="5">
    <source>
        <dbReference type="ARBA" id="ARBA00023040"/>
    </source>
</evidence>
<reference evidence="12 13" key="1">
    <citation type="journal article" date="2018" name="Nat. Ecol. Evol.">
        <title>Shark genomes provide insights into elasmobranch evolution and the origin of vertebrates.</title>
        <authorList>
            <person name="Hara Y"/>
            <person name="Yamaguchi K"/>
            <person name="Onimaru K"/>
            <person name="Kadota M"/>
            <person name="Koyanagi M"/>
            <person name="Keeley SD"/>
            <person name="Tatsumi K"/>
            <person name="Tanaka K"/>
            <person name="Motone F"/>
            <person name="Kageyama Y"/>
            <person name="Nozu R"/>
            <person name="Adachi N"/>
            <person name="Nishimura O"/>
            <person name="Nakagawa R"/>
            <person name="Tanegashima C"/>
            <person name="Kiyatake I"/>
            <person name="Matsumoto R"/>
            <person name="Murakumo K"/>
            <person name="Nishida K"/>
            <person name="Terakita A"/>
            <person name="Kuratani S"/>
            <person name="Sato K"/>
            <person name="Hyodo S Kuraku.S."/>
        </authorList>
    </citation>
    <scope>NUCLEOTIDE SEQUENCE [LARGE SCALE GENOMIC DNA]</scope>
</reference>
<comment type="caution">
    <text evidence="12">The sequence shown here is derived from an EMBL/GenBank/DDBJ whole genome shotgun (WGS) entry which is preliminary data.</text>
</comment>
<accession>A0A401PSJ7</accession>
<feature type="transmembrane region" description="Helical" evidence="10">
    <location>
        <begin position="262"/>
        <end position="280"/>
    </location>
</feature>
<dbReference type="FunFam" id="1.20.1070.10:FF:000142">
    <property type="entry name" value="G protein-coupled receptor 55"/>
    <property type="match status" value="1"/>
</dbReference>
<proteinExistence type="predicted"/>
<keyword evidence="4 10" id="KW-1133">Transmembrane helix</keyword>
<feature type="transmembrane region" description="Helical" evidence="10">
    <location>
        <begin position="92"/>
        <end position="113"/>
    </location>
</feature>
<evidence type="ECO:0000256" key="1">
    <source>
        <dbReference type="ARBA" id="ARBA00004651"/>
    </source>
</evidence>
<evidence type="ECO:0000256" key="10">
    <source>
        <dbReference type="SAM" id="Phobius"/>
    </source>
</evidence>
<dbReference type="OrthoDB" id="9447539at2759"/>
<dbReference type="PANTHER" id="PTHR24232">
    <property type="entry name" value="G-PROTEIN COUPLED RECEPTOR"/>
    <property type="match status" value="1"/>
</dbReference>
<dbReference type="GO" id="GO:0005886">
    <property type="term" value="C:plasma membrane"/>
    <property type="evidence" value="ECO:0007669"/>
    <property type="project" value="UniProtKB-SubCell"/>
</dbReference>
<evidence type="ECO:0000256" key="8">
    <source>
        <dbReference type="ARBA" id="ARBA00023180"/>
    </source>
</evidence>
<keyword evidence="6 10" id="KW-0472">Membrane</keyword>
<dbReference type="STRING" id="75743.A0A401PSJ7"/>
<keyword evidence="2" id="KW-1003">Cell membrane</keyword>
<keyword evidence="3 10" id="KW-0812">Transmembrane</keyword>
<keyword evidence="5" id="KW-0297">G-protein coupled receptor</keyword>
<keyword evidence="7" id="KW-0675">Receptor</keyword>
<comment type="subcellular location">
    <subcellularLocation>
        <location evidence="1">Cell membrane</location>
        <topology evidence="1">Multi-pass membrane protein</topology>
    </subcellularLocation>
</comment>
<dbReference type="AlphaFoldDB" id="A0A401PSJ7"/>
<dbReference type="GO" id="GO:0004930">
    <property type="term" value="F:G protein-coupled receptor activity"/>
    <property type="evidence" value="ECO:0007669"/>
    <property type="project" value="UniProtKB-KW"/>
</dbReference>
<dbReference type="OMA" id="IYMTNLI"/>
<evidence type="ECO:0000259" key="11">
    <source>
        <dbReference type="PROSITE" id="PS50262"/>
    </source>
</evidence>
<feature type="transmembrane region" description="Helical" evidence="10">
    <location>
        <begin position="218"/>
        <end position="242"/>
    </location>
</feature>
<feature type="transmembrane region" description="Helical" evidence="10">
    <location>
        <begin position="54"/>
        <end position="72"/>
    </location>
</feature>
<dbReference type="PRINTS" id="PR00237">
    <property type="entry name" value="GPCRRHODOPSN"/>
</dbReference>
<organism evidence="12 13">
    <name type="scientific">Scyliorhinus torazame</name>
    <name type="common">Cloudy catshark</name>
    <name type="synonym">Catulus torazame</name>
    <dbReference type="NCBI Taxonomy" id="75743"/>
    <lineage>
        <taxon>Eukaryota</taxon>
        <taxon>Metazoa</taxon>
        <taxon>Chordata</taxon>
        <taxon>Craniata</taxon>
        <taxon>Vertebrata</taxon>
        <taxon>Chondrichthyes</taxon>
        <taxon>Elasmobranchii</taxon>
        <taxon>Galeomorphii</taxon>
        <taxon>Galeoidea</taxon>
        <taxon>Carcharhiniformes</taxon>
        <taxon>Scyliorhinidae</taxon>
        <taxon>Scyliorhinus</taxon>
    </lineage>
</organism>
<evidence type="ECO:0000256" key="6">
    <source>
        <dbReference type="ARBA" id="ARBA00023136"/>
    </source>
</evidence>
<dbReference type="GO" id="GO:0007200">
    <property type="term" value="P:phospholipase C-activating G protein-coupled receptor signaling pathway"/>
    <property type="evidence" value="ECO:0007669"/>
    <property type="project" value="TreeGrafter"/>
</dbReference>
<keyword evidence="8" id="KW-0325">Glycoprotein</keyword>
<dbReference type="InterPro" id="IPR000276">
    <property type="entry name" value="GPCR_Rhodpsn"/>
</dbReference>
<gene>
    <name evidence="12" type="ORF">scyTo_0016516</name>
</gene>
<evidence type="ECO:0000313" key="13">
    <source>
        <dbReference type="Proteomes" id="UP000288216"/>
    </source>
</evidence>
<feature type="transmembrane region" description="Helical" evidence="10">
    <location>
        <begin position="18"/>
        <end position="42"/>
    </location>
</feature>
<dbReference type="Proteomes" id="UP000288216">
    <property type="component" value="Unassembled WGS sequence"/>
</dbReference>
<feature type="transmembrane region" description="Helical" evidence="10">
    <location>
        <begin position="134"/>
        <end position="154"/>
    </location>
</feature>
<dbReference type="GO" id="GO:0035025">
    <property type="term" value="P:positive regulation of Rho protein signal transduction"/>
    <property type="evidence" value="ECO:0007669"/>
    <property type="project" value="TreeGrafter"/>
</dbReference>
<sequence length="321" mass="36551">MDSPANCSWKAPEWSHQVVMLVFSLPTICVGLVLNGVALCLIWCKIKERTKSTIYMTNLIISDSLLLFSLPFKIYAYYVRQEWPLARGFCQLLESFCFVNTYASILLTTLICADRYLAIKHPFLSRAITSPRKTAVICAAIWMLVCPWTSHIYLSSDSRSCFYRLSPRVWRLGFISALEVLFLTCASLMMFCSLQIIRSLKVKASESREEWADKSAKIILSNLLTFLICFTPHHTVLLLYSLATNGFLSDRYHEPLRSALQFSMYLANVNCCLDAIYYFYGIKELRQSNSRLIPNSSTQMVTCEAIADSTADPPSQLLKSH</sequence>
<dbReference type="EMBL" id="BFAA01010013">
    <property type="protein sequence ID" value="GCB76077.1"/>
    <property type="molecule type" value="Genomic_DNA"/>
</dbReference>
<keyword evidence="13" id="KW-1185">Reference proteome</keyword>
<dbReference type="PANTHER" id="PTHR24232:SF51">
    <property type="entry name" value="G-PROTEIN COUPLED RECEPTORS FAMILY 1 PROFILE DOMAIN-CONTAINING PROTEIN"/>
    <property type="match status" value="1"/>
</dbReference>
<evidence type="ECO:0000256" key="3">
    <source>
        <dbReference type="ARBA" id="ARBA00022692"/>
    </source>
</evidence>
<keyword evidence="9" id="KW-0807">Transducer</keyword>
<dbReference type="PROSITE" id="PS50262">
    <property type="entry name" value="G_PROTEIN_RECEP_F1_2"/>
    <property type="match status" value="1"/>
</dbReference>
<feature type="domain" description="G-protein coupled receptors family 1 profile" evidence="11">
    <location>
        <begin position="34"/>
        <end position="278"/>
    </location>
</feature>